<organism evidence="1 2">
    <name type="scientific">Portunus trituberculatus</name>
    <name type="common">Swimming crab</name>
    <name type="synonym">Neptunus trituberculatus</name>
    <dbReference type="NCBI Taxonomy" id="210409"/>
    <lineage>
        <taxon>Eukaryota</taxon>
        <taxon>Metazoa</taxon>
        <taxon>Ecdysozoa</taxon>
        <taxon>Arthropoda</taxon>
        <taxon>Crustacea</taxon>
        <taxon>Multicrustacea</taxon>
        <taxon>Malacostraca</taxon>
        <taxon>Eumalacostraca</taxon>
        <taxon>Eucarida</taxon>
        <taxon>Decapoda</taxon>
        <taxon>Pleocyemata</taxon>
        <taxon>Brachyura</taxon>
        <taxon>Eubrachyura</taxon>
        <taxon>Portunoidea</taxon>
        <taxon>Portunidae</taxon>
        <taxon>Portuninae</taxon>
        <taxon>Portunus</taxon>
    </lineage>
</organism>
<evidence type="ECO:0000313" key="2">
    <source>
        <dbReference type="Proteomes" id="UP000324222"/>
    </source>
</evidence>
<protein>
    <submittedName>
        <fullName evidence="1">Uncharacterized protein</fullName>
    </submittedName>
</protein>
<gene>
    <name evidence="1" type="ORF">E2C01_067922</name>
</gene>
<evidence type="ECO:0000313" key="1">
    <source>
        <dbReference type="EMBL" id="MPC73588.1"/>
    </source>
</evidence>
<keyword evidence="2" id="KW-1185">Reference proteome</keyword>
<name>A0A5B7HY40_PORTR</name>
<reference evidence="1 2" key="1">
    <citation type="submission" date="2019-05" db="EMBL/GenBank/DDBJ databases">
        <title>Another draft genome of Portunus trituberculatus and its Hox gene families provides insights of decapod evolution.</title>
        <authorList>
            <person name="Jeong J.-H."/>
            <person name="Song I."/>
            <person name="Kim S."/>
            <person name="Choi T."/>
            <person name="Kim D."/>
            <person name="Ryu S."/>
            <person name="Kim W."/>
        </authorList>
    </citation>
    <scope>NUCLEOTIDE SEQUENCE [LARGE SCALE GENOMIC DNA]</scope>
    <source>
        <tissue evidence="1">Muscle</tissue>
    </source>
</reference>
<comment type="caution">
    <text evidence="1">The sequence shown here is derived from an EMBL/GenBank/DDBJ whole genome shotgun (WGS) entry which is preliminary data.</text>
</comment>
<dbReference type="EMBL" id="VSRR010037098">
    <property type="protein sequence ID" value="MPC73588.1"/>
    <property type="molecule type" value="Genomic_DNA"/>
</dbReference>
<dbReference type="AlphaFoldDB" id="A0A5B7HY40"/>
<proteinExistence type="predicted"/>
<sequence length="92" mass="10024">MGGGLSCIRLFPRVRRNHSPFLLSCFAPWSVCGGEGAEGSKGSKEDTLSLLSSRGEESCSPFMCIGGLSCKETCMEEWEKARDADEKEGRML</sequence>
<accession>A0A5B7HY40</accession>
<dbReference type="Proteomes" id="UP000324222">
    <property type="component" value="Unassembled WGS sequence"/>
</dbReference>